<sequence length="68" mass="7534">MLGESRHRPFGRVGRAVKADVSMCVALVLDTCHRLFIYGCCHNGYMDAAGFRQRTGVRVEGFRAKSGD</sequence>
<organism evidence="1 2">
    <name type="scientific">Candidatus Sulfotelmatobacter kueseliae</name>
    <dbReference type="NCBI Taxonomy" id="2042962"/>
    <lineage>
        <taxon>Bacteria</taxon>
        <taxon>Pseudomonadati</taxon>
        <taxon>Acidobacteriota</taxon>
        <taxon>Terriglobia</taxon>
        <taxon>Terriglobales</taxon>
        <taxon>Candidatus Korobacteraceae</taxon>
        <taxon>Candidatus Sulfotelmatobacter</taxon>
    </lineage>
</organism>
<gene>
    <name evidence="1" type="ORF">SBA1_280002</name>
</gene>
<evidence type="ECO:0000313" key="1">
    <source>
        <dbReference type="EMBL" id="SPF39463.1"/>
    </source>
</evidence>
<proteinExistence type="predicted"/>
<dbReference type="AlphaFoldDB" id="A0A2U3KIK5"/>
<reference evidence="2" key="1">
    <citation type="submission" date="2018-02" db="EMBL/GenBank/DDBJ databases">
        <authorList>
            <person name="Hausmann B."/>
        </authorList>
    </citation>
    <scope>NUCLEOTIDE SEQUENCE [LARGE SCALE GENOMIC DNA]</scope>
    <source>
        <strain evidence="2">Peat soil MAG SbA1</strain>
    </source>
</reference>
<evidence type="ECO:0000313" key="2">
    <source>
        <dbReference type="Proteomes" id="UP000238701"/>
    </source>
</evidence>
<dbReference type="Proteomes" id="UP000238701">
    <property type="component" value="Unassembled WGS sequence"/>
</dbReference>
<dbReference type="EMBL" id="OMOD01000120">
    <property type="protein sequence ID" value="SPF39463.1"/>
    <property type="molecule type" value="Genomic_DNA"/>
</dbReference>
<accession>A0A2U3KIK5</accession>
<protein>
    <submittedName>
        <fullName evidence="1">Uncharacterized protein</fullName>
    </submittedName>
</protein>
<name>A0A2U3KIK5_9BACT</name>